<gene>
    <name evidence="6" type="ORF">HBH25_12595</name>
</gene>
<organism evidence="6 7">
    <name type="scientific">Pseudomonas quercus</name>
    <dbReference type="NCBI Taxonomy" id="2722792"/>
    <lineage>
        <taxon>Bacteria</taxon>
        <taxon>Pseudomonadati</taxon>
        <taxon>Pseudomonadota</taxon>
        <taxon>Gammaproteobacteria</taxon>
        <taxon>Pseudomonadales</taxon>
        <taxon>Pseudomonadaceae</taxon>
        <taxon>Pseudomonas</taxon>
    </lineage>
</organism>
<protein>
    <submittedName>
        <fullName evidence="6">LysR family transcriptional regulator</fullName>
    </submittedName>
</protein>
<dbReference type="PANTHER" id="PTHR30126:SF91">
    <property type="entry name" value="LYSR FAMILY TRANSCRIPTIONAL REGULATOR"/>
    <property type="match status" value="1"/>
</dbReference>
<dbReference type="Pfam" id="PF00126">
    <property type="entry name" value="HTH_1"/>
    <property type="match status" value="1"/>
</dbReference>
<evidence type="ECO:0000256" key="2">
    <source>
        <dbReference type="ARBA" id="ARBA00023015"/>
    </source>
</evidence>
<feature type="domain" description="HTH lysR-type" evidence="5">
    <location>
        <begin position="19"/>
        <end position="76"/>
    </location>
</feature>
<evidence type="ECO:0000313" key="7">
    <source>
        <dbReference type="Proteomes" id="UP000746535"/>
    </source>
</evidence>
<dbReference type="SUPFAM" id="SSF46785">
    <property type="entry name" value="Winged helix' DNA-binding domain"/>
    <property type="match status" value="1"/>
</dbReference>
<dbReference type="PANTHER" id="PTHR30126">
    <property type="entry name" value="HTH-TYPE TRANSCRIPTIONAL REGULATOR"/>
    <property type="match status" value="1"/>
</dbReference>
<dbReference type="Pfam" id="PF03466">
    <property type="entry name" value="LysR_substrate"/>
    <property type="match status" value="1"/>
</dbReference>
<evidence type="ECO:0000256" key="3">
    <source>
        <dbReference type="ARBA" id="ARBA00023125"/>
    </source>
</evidence>
<dbReference type="Gene3D" id="1.10.10.10">
    <property type="entry name" value="Winged helix-like DNA-binding domain superfamily/Winged helix DNA-binding domain"/>
    <property type="match status" value="1"/>
</dbReference>
<comment type="caution">
    <text evidence="6">The sequence shown here is derived from an EMBL/GenBank/DDBJ whole genome shotgun (WGS) entry which is preliminary data.</text>
</comment>
<dbReference type="PROSITE" id="PS50931">
    <property type="entry name" value="HTH_LYSR"/>
    <property type="match status" value="1"/>
</dbReference>
<reference evidence="6 7" key="1">
    <citation type="submission" date="2020-03" db="EMBL/GenBank/DDBJ databases">
        <authorList>
            <person name="Wang L."/>
            <person name="He N."/>
            <person name="Li Y."/>
            <person name="Fang Y."/>
            <person name="Zhang F."/>
        </authorList>
    </citation>
    <scope>NUCLEOTIDE SEQUENCE [LARGE SCALE GENOMIC DNA]</scope>
    <source>
        <strain evidence="7">hsmgli-8</strain>
    </source>
</reference>
<dbReference type="InterPro" id="IPR000847">
    <property type="entry name" value="LysR_HTH_N"/>
</dbReference>
<dbReference type="PRINTS" id="PR00039">
    <property type="entry name" value="HTHLYSR"/>
</dbReference>
<accession>A0ABX0YHN2</accession>
<keyword evidence="4" id="KW-0804">Transcription</keyword>
<evidence type="ECO:0000256" key="4">
    <source>
        <dbReference type="ARBA" id="ARBA00023163"/>
    </source>
</evidence>
<dbReference type="RefSeq" id="WP_168084259.1">
    <property type="nucleotide sequence ID" value="NZ_JAAVJI010000006.1"/>
</dbReference>
<name>A0ABX0YHN2_9PSED</name>
<evidence type="ECO:0000313" key="6">
    <source>
        <dbReference type="EMBL" id="NJP01684.1"/>
    </source>
</evidence>
<evidence type="ECO:0000256" key="1">
    <source>
        <dbReference type="ARBA" id="ARBA00009437"/>
    </source>
</evidence>
<dbReference type="CDD" id="cd05466">
    <property type="entry name" value="PBP2_LTTR_substrate"/>
    <property type="match status" value="1"/>
</dbReference>
<keyword evidence="3" id="KW-0238">DNA-binding</keyword>
<evidence type="ECO:0000259" key="5">
    <source>
        <dbReference type="PROSITE" id="PS50931"/>
    </source>
</evidence>
<proteinExistence type="inferred from homology"/>
<keyword evidence="2" id="KW-0805">Transcription regulation</keyword>
<dbReference type="Gene3D" id="3.40.190.290">
    <property type="match status" value="1"/>
</dbReference>
<dbReference type="EMBL" id="JAAVJI010000006">
    <property type="protein sequence ID" value="NJP01684.1"/>
    <property type="molecule type" value="Genomic_DNA"/>
</dbReference>
<dbReference type="Proteomes" id="UP000746535">
    <property type="component" value="Unassembled WGS sequence"/>
</dbReference>
<dbReference type="InterPro" id="IPR005119">
    <property type="entry name" value="LysR_subst-bd"/>
</dbReference>
<dbReference type="InterPro" id="IPR036388">
    <property type="entry name" value="WH-like_DNA-bd_sf"/>
</dbReference>
<sequence length="315" mass="34904">MSKSLGLPKPLSRASGDRVDWNLLRTFHAIAQELSISRAAARLNLSQPAVSQALKRLEEQLGTALIERKGPRFQLTAAGIEAQRLANDVKSHFLQLDAALEATSEQVVGNVRLLSINGVSCEAYDRALARLHRECPGLALEITVLPNDEILSALEQRSQPFGLAISRADYPWLAQQRMTREHYRFYCGPEHPLFGQPGITVDRLAQEPVISFTSDLLGGTLNSLAEFRHRHGWNGPVIGCSANSQEVLRLVLAGFGIGCLPHPVYEQAQHLLWPLPPEEVGTVDISLMWNKEQRLTRVEARFLQALQEACQQAQG</sequence>
<dbReference type="InterPro" id="IPR036390">
    <property type="entry name" value="WH_DNA-bd_sf"/>
</dbReference>
<keyword evidence="7" id="KW-1185">Reference proteome</keyword>
<comment type="similarity">
    <text evidence="1">Belongs to the LysR transcriptional regulatory family.</text>
</comment>
<dbReference type="SUPFAM" id="SSF53850">
    <property type="entry name" value="Periplasmic binding protein-like II"/>
    <property type="match status" value="1"/>
</dbReference>